<keyword evidence="3" id="KW-1185">Reference proteome</keyword>
<reference evidence="4 5" key="1">
    <citation type="submission" date="2016-11" db="UniProtKB">
        <authorList>
            <consortium name="WormBaseParasite"/>
        </authorList>
    </citation>
    <scope>IDENTIFICATION</scope>
</reference>
<keyword evidence="2" id="KW-0472">Membrane</keyword>
<dbReference type="AlphaFoldDB" id="A0A1I8G2L3"/>
<feature type="transmembrane region" description="Helical" evidence="2">
    <location>
        <begin position="195"/>
        <end position="218"/>
    </location>
</feature>
<keyword evidence="2" id="KW-0812">Transmembrane</keyword>
<evidence type="ECO:0000313" key="4">
    <source>
        <dbReference type="WBParaSite" id="maker-uti_cns_0000711-snap-gene-1.14-mRNA-1"/>
    </source>
</evidence>
<feature type="region of interest" description="Disordered" evidence="1">
    <location>
        <begin position="227"/>
        <end position="272"/>
    </location>
</feature>
<accession>A0A1I8G2L3</accession>
<organism evidence="3 4">
    <name type="scientific">Macrostomum lignano</name>
    <dbReference type="NCBI Taxonomy" id="282301"/>
    <lineage>
        <taxon>Eukaryota</taxon>
        <taxon>Metazoa</taxon>
        <taxon>Spiralia</taxon>
        <taxon>Lophotrochozoa</taxon>
        <taxon>Platyhelminthes</taxon>
        <taxon>Rhabditophora</taxon>
        <taxon>Macrostomorpha</taxon>
        <taxon>Macrostomida</taxon>
        <taxon>Macrostomidae</taxon>
        <taxon>Macrostomum</taxon>
    </lineage>
</organism>
<feature type="compositionally biased region" description="Basic and acidic residues" evidence="1">
    <location>
        <begin position="235"/>
        <end position="260"/>
    </location>
</feature>
<name>A0A1I8G2L3_9PLAT</name>
<proteinExistence type="predicted"/>
<dbReference type="WBParaSite" id="maker-uti_cns_0008077-snap-gene-0.2-mRNA-1">
    <property type="protein sequence ID" value="maker-uti_cns_0008077-snap-gene-0.2-mRNA-1"/>
    <property type="gene ID" value="maker-uti_cns_0008077-snap-gene-0.2"/>
</dbReference>
<keyword evidence="2" id="KW-1133">Transmembrane helix</keyword>
<protein>
    <submittedName>
        <fullName evidence="4 5">Secreted protein</fullName>
    </submittedName>
</protein>
<dbReference type="WBParaSite" id="maker-uti_cns_0000711-snap-gene-1.14-mRNA-1">
    <property type="protein sequence ID" value="maker-uti_cns_0000711-snap-gene-1.14-mRNA-1"/>
    <property type="gene ID" value="maker-uti_cns_0000711-snap-gene-1.14"/>
</dbReference>
<evidence type="ECO:0000256" key="2">
    <source>
        <dbReference type="SAM" id="Phobius"/>
    </source>
</evidence>
<dbReference type="Proteomes" id="UP000095280">
    <property type="component" value="Unplaced"/>
</dbReference>
<evidence type="ECO:0000256" key="1">
    <source>
        <dbReference type="SAM" id="MobiDB-lite"/>
    </source>
</evidence>
<sequence length="300" mass="33875">MTFRTFESCTCVLPPVMLMARNSSQLLDNLVTKLAFHAGWISYCCAIVIAISAQCAAGAPAQHRSYQNFHYDPDSMAIEWSDNESSTKDRITVDFAFFTPTVKSGWQHSCRAVPISEVDSRVFRRESHPDAMSLARTNKRTLWTVSVDEPSWQRFSGLFVRCTVYQNSSAVGKLTSEWKFSRAGSDLDSLHKNSLLVLIIVLPVVCLIMGVLVTSIVYQCHRHRAAPRVPRPNRHRSDTTESVIETRHFPDGPEHRRQEFGDSQYIGSDTNNESARLARPVCLGRPGQEDPPYDIVKDIR</sequence>
<evidence type="ECO:0000313" key="3">
    <source>
        <dbReference type="Proteomes" id="UP000095280"/>
    </source>
</evidence>
<evidence type="ECO:0000313" key="5">
    <source>
        <dbReference type="WBParaSite" id="maker-uti_cns_0008077-snap-gene-0.2-mRNA-1"/>
    </source>
</evidence>